<reference evidence="2" key="1">
    <citation type="submission" date="2023-03" db="EMBL/GenBank/DDBJ databases">
        <title>Actinorhabdospora filicis NBRC 111898.</title>
        <authorList>
            <person name="Ichikawa N."/>
            <person name="Sato H."/>
            <person name="Tonouchi N."/>
        </authorList>
    </citation>
    <scope>NUCLEOTIDE SEQUENCE</scope>
    <source>
        <strain evidence="2">NBRC 111898</strain>
    </source>
</reference>
<keyword evidence="3" id="KW-1185">Reference proteome</keyword>
<accession>A0A9W6W7F9</accession>
<name>A0A9W6W7F9_9ACTN</name>
<evidence type="ECO:0000313" key="3">
    <source>
        <dbReference type="Proteomes" id="UP001165079"/>
    </source>
</evidence>
<evidence type="ECO:0000256" key="1">
    <source>
        <dbReference type="SAM" id="Phobius"/>
    </source>
</evidence>
<dbReference type="RefSeq" id="WP_285661696.1">
    <property type="nucleotide sequence ID" value="NZ_BSTX01000001.1"/>
</dbReference>
<keyword evidence="1" id="KW-1133">Transmembrane helix</keyword>
<dbReference type="EMBL" id="BSTX01000001">
    <property type="protein sequence ID" value="GLZ76519.1"/>
    <property type="molecule type" value="Genomic_DNA"/>
</dbReference>
<protein>
    <submittedName>
        <fullName evidence="2">Uncharacterized protein</fullName>
    </submittedName>
</protein>
<gene>
    <name evidence="2" type="ORF">Afil01_13260</name>
</gene>
<comment type="caution">
    <text evidence="2">The sequence shown here is derived from an EMBL/GenBank/DDBJ whole genome shotgun (WGS) entry which is preliminary data.</text>
</comment>
<feature type="transmembrane region" description="Helical" evidence="1">
    <location>
        <begin position="9"/>
        <end position="26"/>
    </location>
</feature>
<dbReference type="AlphaFoldDB" id="A0A9W6W7F9"/>
<evidence type="ECO:0000313" key="2">
    <source>
        <dbReference type="EMBL" id="GLZ76519.1"/>
    </source>
</evidence>
<dbReference type="Proteomes" id="UP001165079">
    <property type="component" value="Unassembled WGS sequence"/>
</dbReference>
<sequence>MKRHQTDTVSLVFAVIFTGVVVWWIVSRFTDFSPAGFGLMVAGTLIAAGVIGLVTAMRPRRVLEPAPVTPAPTPGLFAPAPDATAVLGETPAAERPSFSGFDVHGLLTDDERARADELIRKIGRTRAEEGEDPREPE</sequence>
<keyword evidence="1" id="KW-0472">Membrane</keyword>
<proteinExistence type="predicted"/>
<feature type="transmembrane region" description="Helical" evidence="1">
    <location>
        <begin position="32"/>
        <end position="54"/>
    </location>
</feature>
<organism evidence="2 3">
    <name type="scientific">Actinorhabdospora filicis</name>
    <dbReference type="NCBI Taxonomy" id="1785913"/>
    <lineage>
        <taxon>Bacteria</taxon>
        <taxon>Bacillati</taxon>
        <taxon>Actinomycetota</taxon>
        <taxon>Actinomycetes</taxon>
        <taxon>Micromonosporales</taxon>
        <taxon>Micromonosporaceae</taxon>
        <taxon>Actinorhabdospora</taxon>
    </lineage>
</organism>
<keyword evidence="1" id="KW-0812">Transmembrane</keyword>